<feature type="domain" description="Rhodanese" evidence="4">
    <location>
        <begin position="11"/>
        <end position="123"/>
    </location>
</feature>
<dbReference type="GO" id="GO:0004792">
    <property type="term" value="F:thiosulfate-cyanide sulfurtransferase activity"/>
    <property type="evidence" value="ECO:0007669"/>
    <property type="project" value="UniProtKB-EC"/>
</dbReference>
<dbReference type="PANTHER" id="PTHR43855">
    <property type="entry name" value="THIOSULFATE SULFURTRANSFERASE"/>
    <property type="match status" value="1"/>
</dbReference>
<accession>A0A2M8Q6T0</accession>
<dbReference type="EC" id="2.8.1.1" evidence="1"/>
<keyword evidence="2" id="KW-0677">Repeat</keyword>
<organism evidence="5 6">
    <name type="scientific">Candidatus Thermofonsia Clade 3 bacterium</name>
    <dbReference type="NCBI Taxonomy" id="2364212"/>
    <lineage>
        <taxon>Bacteria</taxon>
        <taxon>Bacillati</taxon>
        <taxon>Chloroflexota</taxon>
        <taxon>Candidatus Thermofontia</taxon>
        <taxon>Candidatus Thermofonsia Clade 3</taxon>
    </lineage>
</organism>
<evidence type="ECO:0000256" key="3">
    <source>
        <dbReference type="ARBA" id="ARBA00047549"/>
    </source>
</evidence>
<dbReference type="CDD" id="cd01449">
    <property type="entry name" value="TST_Repeat_2"/>
    <property type="match status" value="1"/>
</dbReference>
<evidence type="ECO:0000313" key="5">
    <source>
        <dbReference type="EMBL" id="PJF45515.1"/>
    </source>
</evidence>
<dbReference type="InterPro" id="IPR001763">
    <property type="entry name" value="Rhodanese-like_dom"/>
</dbReference>
<dbReference type="PANTHER" id="PTHR43855:SF1">
    <property type="entry name" value="THIOSULFATE SULFURTRANSFERASE"/>
    <property type="match status" value="1"/>
</dbReference>
<dbReference type="SUPFAM" id="SSF52821">
    <property type="entry name" value="Rhodanese/Cell cycle control phosphatase"/>
    <property type="match status" value="1"/>
</dbReference>
<dbReference type="Pfam" id="PF00581">
    <property type="entry name" value="Rhodanese"/>
    <property type="match status" value="1"/>
</dbReference>
<gene>
    <name evidence="5" type="ORF">CUN48_18495</name>
</gene>
<evidence type="ECO:0000259" key="4">
    <source>
        <dbReference type="PROSITE" id="PS50206"/>
    </source>
</evidence>
<comment type="catalytic activity">
    <reaction evidence="3">
        <text>thiosulfate + hydrogen cyanide = thiocyanate + sulfite + 2 H(+)</text>
        <dbReference type="Rhea" id="RHEA:16881"/>
        <dbReference type="ChEBI" id="CHEBI:15378"/>
        <dbReference type="ChEBI" id="CHEBI:17359"/>
        <dbReference type="ChEBI" id="CHEBI:18022"/>
        <dbReference type="ChEBI" id="CHEBI:18407"/>
        <dbReference type="ChEBI" id="CHEBI:33542"/>
        <dbReference type="EC" id="2.8.1.1"/>
    </reaction>
</comment>
<dbReference type="Proteomes" id="UP000230790">
    <property type="component" value="Unassembled WGS sequence"/>
</dbReference>
<dbReference type="InterPro" id="IPR036873">
    <property type="entry name" value="Rhodanese-like_dom_sf"/>
</dbReference>
<reference evidence="5 6" key="1">
    <citation type="submission" date="2017-11" db="EMBL/GenBank/DDBJ databases">
        <title>Evolution of Phototrophy in the Chloroflexi Phylum Driven by Horizontal Gene Transfer.</title>
        <authorList>
            <person name="Ward L.M."/>
            <person name="Hemp J."/>
            <person name="Shih P.M."/>
            <person name="Mcglynn S.E."/>
            <person name="Fischer W."/>
        </authorList>
    </citation>
    <scope>NUCLEOTIDE SEQUENCE [LARGE SCALE GENOMIC DNA]</scope>
    <source>
        <strain evidence="5">JP3_7</strain>
    </source>
</reference>
<dbReference type="InterPro" id="IPR051126">
    <property type="entry name" value="Thiosulfate_sulfurtransferase"/>
</dbReference>
<dbReference type="EMBL" id="PGTN01001016">
    <property type="protein sequence ID" value="PJF45515.1"/>
    <property type="molecule type" value="Genomic_DNA"/>
</dbReference>
<dbReference type="SMART" id="SM00450">
    <property type="entry name" value="RHOD"/>
    <property type="match status" value="1"/>
</dbReference>
<dbReference type="PROSITE" id="PS50206">
    <property type="entry name" value="RHODANESE_3"/>
    <property type="match status" value="1"/>
</dbReference>
<comment type="caution">
    <text evidence="5">The sequence shown here is derived from an EMBL/GenBank/DDBJ whole genome shotgun (WGS) entry which is preliminary data.</text>
</comment>
<protein>
    <recommendedName>
        <fullName evidence="1">thiosulfate sulfurtransferase</fullName>
        <ecNumber evidence="1">2.8.1.1</ecNumber>
    </recommendedName>
</protein>
<dbReference type="Gene3D" id="3.40.250.10">
    <property type="entry name" value="Rhodanese-like domain"/>
    <property type="match status" value="1"/>
</dbReference>
<name>A0A2M8Q6T0_9CHLR</name>
<evidence type="ECO:0000313" key="6">
    <source>
        <dbReference type="Proteomes" id="UP000230790"/>
    </source>
</evidence>
<evidence type="ECO:0000256" key="1">
    <source>
        <dbReference type="ARBA" id="ARBA00012245"/>
    </source>
</evidence>
<sequence length="123" mass="13050">MRTGDQVMAALGAPVKLVDVRSPQEFSGEQSRAKRFGHIPGAVNVPRASLVAPDGTLLPPEALREKFAQVGIDGRAPEIVTYCNAGVSASFGLLALRVAGFANSAVYDGSWKDWGNDDRRPIA</sequence>
<dbReference type="AlphaFoldDB" id="A0A2M8Q6T0"/>
<evidence type="ECO:0000256" key="2">
    <source>
        <dbReference type="ARBA" id="ARBA00022737"/>
    </source>
</evidence>
<proteinExistence type="predicted"/>